<feature type="region of interest" description="Disordered" evidence="1">
    <location>
        <begin position="1"/>
        <end position="30"/>
    </location>
</feature>
<dbReference type="Proteomes" id="UP000191500">
    <property type="component" value="Unassembled WGS sequence"/>
</dbReference>
<evidence type="ECO:0000313" key="2">
    <source>
        <dbReference type="EMBL" id="OQE37400.1"/>
    </source>
</evidence>
<name>A0A1V6UG47_9EURO</name>
<reference evidence="3" key="1">
    <citation type="journal article" date="2017" name="Nat. Microbiol.">
        <title>Global analysis of biosynthetic gene clusters reveals vast potential of secondary metabolite production in Penicillium species.</title>
        <authorList>
            <person name="Nielsen J.C."/>
            <person name="Grijseels S."/>
            <person name="Prigent S."/>
            <person name="Ji B."/>
            <person name="Dainat J."/>
            <person name="Nielsen K.F."/>
            <person name="Frisvad J.C."/>
            <person name="Workman M."/>
            <person name="Nielsen J."/>
        </authorList>
    </citation>
    <scope>NUCLEOTIDE SEQUENCE [LARGE SCALE GENOMIC DNA]</scope>
    <source>
        <strain evidence="3">IBT 31321</strain>
    </source>
</reference>
<comment type="caution">
    <text evidence="2">The sequence shown here is derived from an EMBL/GenBank/DDBJ whole genome shotgun (WGS) entry which is preliminary data.</text>
</comment>
<accession>A0A1V6UG47</accession>
<dbReference type="AlphaFoldDB" id="A0A1V6UG47"/>
<evidence type="ECO:0000313" key="3">
    <source>
        <dbReference type="Proteomes" id="UP000191500"/>
    </source>
</evidence>
<dbReference type="EMBL" id="MDDG01000010">
    <property type="protein sequence ID" value="OQE37400.1"/>
    <property type="molecule type" value="Genomic_DNA"/>
</dbReference>
<dbReference type="GO" id="GO:0051213">
    <property type="term" value="F:dioxygenase activity"/>
    <property type="evidence" value="ECO:0007669"/>
    <property type="project" value="InterPro"/>
</dbReference>
<organism evidence="2 3">
    <name type="scientific">Penicillium coprophilum</name>
    <dbReference type="NCBI Taxonomy" id="36646"/>
    <lineage>
        <taxon>Eukaryota</taxon>
        <taxon>Fungi</taxon>
        <taxon>Dikarya</taxon>
        <taxon>Ascomycota</taxon>
        <taxon>Pezizomycotina</taxon>
        <taxon>Eurotiomycetes</taxon>
        <taxon>Eurotiomycetidae</taxon>
        <taxon>Eurotiales</taxon>
        <taxon>Aspergillaceae</taxon>
        <taxon>Penicillium</taxon>
    </lineage>
</organism>
<evidence type="ECO:0000256" key="1">
    <source>
        <dbReference type="SAM" id="MobiDB-lite"/>
    </source>
</evidence>
<gene>
    <name evidence="2" type="ORF">PENCOP_c010G06778</name>
</gene>
<sequence length="351" mass="39849">MNPPGPMPNGVPSPKESDSMDQTCEGHSQSRGDLNVLNQLQSAEFYRAVAKILKFRSIYMQERRIFIKGEALIPVLQGLGARHDDFQHMRLVSDLLGKDPTVDYRTIGLGQFALNPSKCEAMRLEDQVFALIEEENYKRNDLGFIWDFPPLSSEFQHNTVIQALCVFKSIMMQGFPLVQRQGLDYASDSWICNCFNVRTFTKNDIQRHPALEGVHEDGGDHTMTVLLQSENLRKDSGVTFLHDTSETAGISGYQAEPGLIVDRFQHRHYLDTLMFADNSYKHSVSPVHQSREEDCAVRDMLVLITRKPKLPGHPSKIMDSMGPNRRIPLRFPLWLPGSSHIPIMAERVDLV</sequence>
<feature type="compositionally biased region" description="Pro residues" evidence="1">
    <location>
        <begin position="1"/>
        <end position="11"/>
    </location>
</feature>
<protein>
    <submittedName>
        <fullName evidence="2">Uncharacterized protein</fullName>
    </submittedName>
</protein>
<dbReference type="STRING" id="36646.A0A1V6UG47"/>
<dbReference type="Gene3D" id="2.60.120.620">
    <property type="entry name" value="q2cbj1_9rhob like domain"/>
    <property type="match status" value="1"/>
</dbReference>
<feature type="compositionally biased region" description="Polar residues" evidence="1">
    <location>
        <begin position="20"/>
        <end position="30"/>
    </location>
</feature>
<dbReference type="InterPro" id="IPR018724">
    <property type="entry name" value="2OG-Fe_dioxygenase"/>
</dbReference>
<dbReference type="Pfam" id="PF10014">
    <property type="entry name" value="2OG-Fe_Oxy_2"/>
    <property type="match status" value="1"/>
</dbReference>
<proteinExistence type="predicted"/>
<keyword evidence="3" id="KW-1185">Reference proteome</keyword>